<dbReference type="EMBL" id="KQ947421">
    <property type="protein sequence ID" value="KUJ14056.1"/>
    <property type="molecule type" value="Genomic_DNA"/>
</dbReference>
<dbReference type="InParanoid" id="A0A194X1I7"/>
<protein>
    <submittedName>
        <fullName evidence="1">Uncharacterized protein</fullName>
    </submittedName>
</protein>
<dbReference type="AlphaFoldDB" id="A0A194X1I7"/>
<proteinExistence type="predicted"/>
<accession>A0A194X1I7</accession>
<evidence type="ECO:0000313" key="1">
    <source>
        <dbReference type="EMBL" id="KUJ14056.1"/>
    </source>
</evidence>
<dbReference type="KEGG" id="psco:LY89DRAFT_737054"/>
<gene>
    <name evidence="1" type="ORF">LY89DRAFT_737054</name>
</gene>
<evidence type="ECO:0000313" key="2">
    <source>
        <dbReference type="Proteomes" id="UP000070700"/>
    </source>
</evidence>
<name>A0A194X1I7_MOLSC</name>
<dbReference type="RefSeq" id="XP_018068411.1">
    <property type="nucleotide sequence ID" value="XM_018220211.1"/>
</dbReference>
<dbReference type="Proteomes" id="UP000070700">
    <property type="component" value="Unassembled WGS sequence"/>
</dbReference>
<reference evidence="1 2" key="1">
    <citation type="submission" date="2015-10" db="EMBL/GenBank/DDBJ databases">
        <title>Full genome of DAOMC 229536 Phialocephala scopiformis, a fungal endophyte of spruce producing the potent anti-insectan compound rugulosin.</title>
        <authorList>
            <consortium name="DOE Joint Genome Institute"/>
            <person name="Walker A.K."/>
            <person name="Frasz S.L."/>
            <person name="Seifert K.A."/>
            <person name="Miller J.D."/>
            <person name="Mondo S.J."/>
            <person name="Labutti K."/>
            <person name="Lipzen A."/>
            <person name="Dockter R."/>
            <person name="Kennedy M."/>
            <person name="Grigoriev I.V."/>
            <person name="Spatafora J.W."/>
        </authorList>
    </citation>
    <scope>NUCLEOTIDE SEQUENCE [LARGE SCALE GENOMIC DNA]</scope>
    <source>
        <strain evidence="1 2">CBS 120377</strain>
    </source>
</reference>
<organism evidence="1 2">
    <name type="scientific">Mollisia scopiformis</name>
    <name type="common">Conifer needle endophyte fungus</name>
    <name type="synonym">Phialocephala scopiformis</name>
    <dbReference type="NCBI Taxonomy" id="149040"/>
    <lineage>
        <taxon>Eukaryota</taxon>
        <taxon>Fungi</taxon>
        <taxon>Dikarya</taxon>
        <taxon>Ascomycota</taxon>
        <taxon>Pezizomycotina</taxon>
        <taxon>Leotiomycetes</taxon>
        <taxon>Helotiales</taxon>
        <taxon>Mollisiaceae</taxon>
        <taxon>Mollisia</taxon>
    </lineage>
</organism>
<keyword evidence="2" id="KW-1185">Reference proteome</keyword>
<sequence>MSLDTLFLGPNMNYPVRLASVGFLQNLNTFERKSISTLAIADIIRFRANHFWTGVGSCIDGMAGLKNILIAHSVANPVFNRYQTIMDRPQGYAVEQKAVLCRLWNSIADGISSTKLYEEYPKEIFKGVNPAELELQLEIVHGQALTDRNWIAQKTRSVWVYYGDLDSRQKH</sequence>
<dbReference type="GeneID" id="28829937"/>